<dbReference type="AlphaFoldDB" id="A0A0K0DBM1"/>
<accession>A0A0K0DBM1</accession>
<reference evidence="1" key="1">
    <citation type="submission" date="2012-09" db="EMBL/GenBank/DDBJ databases">
        <authorList>
            <person name="Martin A.A."/>
        </authorList>
    </citation>
    <scope>NUCLEOTIDE SEQUENCE</scope>
</reference>
<evidence type="ECO:0000313" key="2">
    <source>
        <dbReference type="WBParaSite" id="ACAC_0000784201-mRNA-1"/>
    </source>
</evidence>
<organism evidence="1 2">
    <name type="scientific">Angiostrongylus cantonensis</name>
    <name type="common">Rat lungworm</name>
    <dbReference type="NCBI Taxonomy" id="6313"/>
    <lineage>
        <taxon>Eukaryota</taxon>
        <taxon>Metazoa</taxon>
        <taxon>Ecdysozoa</taxon>
        <taxon>Nematoda</taxon>
        <taxon>Chromadorea</taxon>
        <taxon>Rhabditida</taxon>
        <taxon>Rhabditina</taxon>
        <taxon>Rhabditomorpha</taxon>
        <taxon>Strongyloidea</taxon>
        <taxon>Metastrongylidae</taxon>
        <taxon>Angiostrongylus</taxon>
    </lineage>
</organism>
<protein>
    <submittedName>
        <fullName evidence="2">Pupal cuticle protein C1B</fullName>
    </submittedName>
</protein>
<dbReference type="Proteomes" id="UP000035642">
    <property type="component" value="Unassembled WGS sequence"/>
</dbReference>
<evidence type="ECO:0000313" key="1">
    <source>
        <dbReference type="Proteomes" id="UP000035642"/>
    </source>
</evidence>
<keyword evidence="1" id="KW-1185">Reference proteome</keyword>
<proteinExistence type="predicted"/>
<name>A0A0K0DBM1_ANGCA</name>
<reference evidence="2" key="2">
    <citation type="submission" date="2017-02" db="UniProtKB">
        <authorList>
            <consortium name="WormBaseParasite"/>
        </authorList>
    </citation>
    <scope>IDENTIFICATION</scope>
</reference>
<sequence length="105" mass="10872">MLGACSAQLFTWPVSSYSPYHERYFAEATAPAPVVAAYPAVAEATIAITPSLSAPFSDGPLFSAPTYKAAPVVAATFAASPMAASPAVLQTFQPTTYLINSKKAV</sequence>
<dbReference type="WBParaSite" id="ACAC_0000784201-mRNA-1">
    <property type="protein sequence ID" value="ACAC_0000784201-mRNA-1"/>
    <property type="gene ID" value="ACAC_0000784201"/>
</dbReference>